<evidence type="ECO:0000256" key="3">
    <source>
        <dbReference type="ARBA" id="ARBA00004322"/>
    </source>
</evidence>
<evidence type="ECO:0000256" key="5">
    <source>
        <dbReference type="ARBA" id="ARBA00022723"/>
    </source>
</evidence>
<keyword evidence="6" id="KW-0227">DNA damage</keyword>
<keyword evidence="10" id="KW-0539">Nucleus</keyword>
<dbReference type="Gene3D" id="3.60.10.10">
    <property type="entry name" value="Endonuclease/exonuclease/phosphatase"/>
    <property type="match status" value="1"/>
</dbReference>
<evidence type="ECO:0000256" key="7">
    <source>
        <dbReference type="ARBA" id="ARBA00022801"/>
    </source>
</evidence>
<evidence type="ECO:0000256" key="1">
    <source>
        <dbReference type="ARBA" id="ARBA00001936"/>
    </source>
</evidence>
<keyword evidence="9" id="KW-0234">DNA repair</keyword>
<evidence type="ECO:0000259" key="12">
    <source>
        <dbReference type="Pfam" id="PF03372"/>
    </source>
</evidence>
<dbReference type="InterPro" id="IPR051547">
    <property type="entry name" value="TDP2-like"/>
</dbReference>
<name>A0ABP0C654_9PEZI</name>
<keyword evidence="4" id="KW-0540">Nuclease</keyword>
<feature type="compositionally biased region" description="Basic and acidic residues" evidence="11">
    <location>
        <begin position="286"/>
        <end position="297"/>
    </location>
</feature>
<dbReference type="Pfam" id="PF03372">
    <property type="entry name" value="Exo_endo_phos"/>
    <property type="match status" value="1"/>
</dbReference>
<proteinExistence type="predicted"/>
<reference evidence="13 14" key="1">
    <citation type="submission" date="2024-01" db="EMBL/GenBank/DDBJ databases">
        <authorList>
            <person name="Allen C."/>
            <person name="Tagirdzhanova G."/>
        </authorList>
    </citation>
    <scope>NUCLEOTIDE SEQUENCE [LARGE SCALE GENOMIC DNA]</scope>
</reference>
<feature type="region of interest" description="Disordered" evidence="11">
    <location>
        <begin position="286"/>
        <end position="305"/>
    </location>
</feature>
<organism evidence="13 14">
    <name type="scientific">Sporothrix eucalyptigena</name>
    <dbReference type="NCBI Taxonomy" id="1812306"/>
    <lineage>
        <taxon>Eukaryota</taxon>
        <taxon>Fungi</taxon>
        <taxon>Dikarya</taxon>
        <taxon>Ascomycota</taxon>
        <taxon>Pezizomycotina</taxon>
        <taxon>Sordariomycetes</taxon>
        <taxon>Sordariomycetidae</taxon>
        <taxon>Ophiostomatales</taxon>
        <taxon>Ophiostomataceae</taxon>
        <taxon>Sporothrix</taxon>
    </lineage>
</organism>
<evidence type="ECO:0000256" key="10">
    <source>
        <dbReference type="ARBA" id="ARBA00023242"/>
    </source>
</evidence>
<comment type="cofactor">
    <cofactor evidence="1">
        <name>Mn(2+)</name>
        <dbReference type="ChEBI" id="CHEBI:29035"/>
    </cofactor>
</comment>
<dbReference type="InterPro" id="IPR036691">
    <property type="entry name" value="Endo/exonu/phosph_ase_sf"/>
</dbReference>
<feature type="domain" description="Endonuclease/exonuclease/phosphatase" evidence="12">
    <location>
        <begin position="81"/>
        <end position="325"/>
    </location>
</feature>
<keyword evidence="8" id="KW-0460">Magnesium</keyword>
<dbReference type="SUPFAM" id="SSF56219">
    <property type="entry name" value="DNase I-like"/>
    <property type="match status" value="1"/>
</dbReference>
<dbReference type="PANTHER" id="PTHR15822">
    <property type="entry name" value="TRAF AND TNF RECEPTOR-ASSOCIATED PROTEIN"/>
    <property type="match status" value="1"/>
</dbReference>
<sequence>MASFESSDRIPPLPHFDDATAKPLDWFMFETARNDWIKIPVAATSADSPPVIVERSDASEANDGNDDSDDNDSARRLLLNTWNIDAFGYEHAARLHGILRATQQLAAANKTDNKTVVDPVADVLFFQEVSGIAKRTLAADTWIRANYFISGLDYILKDVDHPFYNVILLSRQRFSAEPSVVPSILTLGPVWMVYYPSRYNRYVLCCDVTTSKQATLRLANVHLDSLAIRPSLRPRQLEIVSAMLKCSGLAAGLVAGDFNPVIPEEDDGLVQANGLVDCWELLTERENDGNSSERPKDPGFTWGVDGKQRFPPIRMDKVVITNSSPLLQPKRIQVMHPKTVAIEVPTRTNDVKAADNSDPPQIAWSDHSGLAVTFCVG</sequence>
<evidence type="ECO:0000256" key="9">
    <source>
        <dbReference type="ARBA" id="ARBA00023204"/>
    </source>
</evidence>
<comment type="cofactor">
    <cofactor evidence="2">
        <name>Mg(2+)</name>
        <dbReference type="ChEBI" id="CHEBI:18420"/>
    </cofactor>
</comment>
<dbReference type="EMBL" id="CAWUHD010000072">
    <property type="protein sequence ID" value="CAK7227351.1"/>
    <property type="molecule type" value="Genomic_DNA"/>
</dbReference>
<evidence type="ECO:0000256" key="4">
    <source>
        <dbReference type="ARBA" id="ARBA00022722"/>
    </source>
</evidence>
<keyword evidence="7" id="KW-0378">Hydrolase</keyword>
<accession>A0ABP0C654</accession>
<keyword evidence="14" id="KW-1185">Reference proteome</keyword>
<protein>
    <recommendedName>
        <fullName evidence="12">Endonuclease/exonuclease/phosphatase domain-containing protein</fullName>
    </recommendedName>
</protein>
<dbReference type="PANTHER" id="PTHR15822:SF4">
    <property type="entry name" value="TYROSYL-DNA PHOSPHODIESTERASE 2"/>
    <property type="match status" value="1"/>
</dbReference>
<evidence type="ECO:0000313" key="14">
    <source>
        <dbReference type="Proteomes" id="UP001642482"/>
    </source>
</evidence>
<evidence type="ECO:0000256" key="11">
    <source>
        <dbReference type="SAM" id="MobiDB-lite"/>
    </source>
</evidence>
<evidence type="ECO:0000256" key="2">
    <source>
        <dbReference type="ARBA" id="ARBA00001946"/>
    </source>
</evidence>
<dbReference type="InterPro" id="IPR005135">
    <property type="entry name" value="Endo/exonuclease/phosphatase"/>
</dbReference>
<evidence type="ECO:0000256" key="6">
    <source>
        <dbReference type="ARBA" id="ARBA00022763"/>
    </source>
</evidence>
<comment type="subcellular location">
    <subcellularLocation>
        <location evidence="3">Nucleus</location>
        <location evidence="3">PML body</location>
    </subcellularLocation>
</comment>
<keyword evidence="5" id="KW-0479">Metal-binding</keyword>
<dbReference type="Proteomes" id="UP001642482">
    <property type="component" value="Unassembled WGS sequence"/>
</dbReference>
<gene>
    <name evidence="13" type="ORF">SEUCBS140593_006546</name>
</gene>
<evidence type="ECO:0000313" key="13">
    <source>
        <dbReference type="EMBL" id="CAK7227351.1"/>
    </source>
</evidence>
<comment type="caution">
    <text evidence="13">The sequence shown here is derived from an EMBL/GenBank/DDBJ whole genome shotgun (WGS) entry which is preliminary data.</text>
</comment>
<evidence type="ECO:0000256" key="8">
    <source>
        <dbReference type="ARBA" id="ARBA00022842"/>
    </source>
</evidence>